<feature type="compositionally biased region" description="Basic and acidic residues" evidence="1">
    <location>
        <begin position="635"/>
        <end position="646"/>
    </location>
</feature>
<feature type="compositionally biased region" description="Acidic residues" evidence="1">
    <location>
        <begin position="715"/>
        <end position="725"/>
    </location>
</feature>
<dbReference type="EMBL" id="CABFOC020000056">
    <property type="protein sequence ID" value="CAH0055440.1"/>
    <property type="molecule type" value="Genomic_DNA"/>
</dbReference>
<comment type="caution">
    <text evidence="2">The sequence shown here is derived from an EMBL/GenBank/DDBJ whole genome shotgun (WGS) entry which is preliminary data.</text>
</comment>
<feature type="region of interest" description="Disordered" evidence="1">
    <location>
        <begin position="1"/>
        <end position="153"/>
    </location>
</feature>
<dbReference type="SUPFAM" id="SSF52047">
    <property type="entry name" value="RNI-like"/>
    <property type="match status" value="1"/>
</dbReference>
<feature type="compositionally biased region" description="Low complexity" evidence="1">
    <location>
        <begin position="103"/>
        <end position="113"/>
    </location>
</feature>
<evidence type="ECO:0000313" key="3">
    <source>
        <dbReference type="Proteomes" id="UP000775872"/>
    </source>
</evidence>
<feature type="compositionally biased region" description="Low complexity" evidence="1">
    <location>
        <begin position="1"/>
        <end position="13"/>
    </location>
</feature>
<sequence length="742" mass="85063">MARTRATNRATTAISSGVRTNLPRRSRPTRSAYLEEETSDPNEFDESDSSHDSDADVSSDAITDYDDADGSTSAIGRRRSARTAANSERQLRASKPSPRVKDSSSQARPSTSSRTRRALARPNPESPARQRAKRPLASPNHRQLSTTPKRLKISPQLDMEISNERIPDWRDPRVPYTAWVDIFLHAGGWGAETGWLLHAATICKAFSEPALTALYRCPSIKSAAKAKKLISLLERLPQDCLFNYRAKVRFMYINIESFPLAMIDKAVRPLRQLKELIIYSPLDQPPYRELDKTIRWHYPEELFRALDRDAPLVDDGLHQVDSQSSIMLKSWEWSSRLLGGFVQDVGDLLRVHQRESFAQLTKLSFINFQVPSLHKAEVKVDDEAKNFETYQEDGAYIEAIAKAISALKCLKSLTFESATVMNHRLLPLLPKDLVHLELVNCWEVRSEDLASFLQTHGHHLRTLTLFHNQSLNLAFLTDLAETCPQLQELRMNLSYYRHHESVDDSDPNYESVLQLTQVPLWPSSLRVIEIEHVRNWGVETAEMFLNSLVDSAPNLMNLRHLAIKTMLNIPWQRRATLRQEWREKLEKVFLRPWLPPNDVQFTQASDTKTTSMKSRDPISPSRRSVRIASNGSDLSRGETDMSGRLRENRKKPMYREPDTDEDEDEDESPSNSDNDQERDERPHSDHIGFVQGRCNTVSILFDNQKVREIQYGMEDFNDDDDESSGEEWVGDRDVDDPVFVWK</sequence>
<dbReference type="PANTHER" id="PTHR34755">
    <property type="entry name" value="SERINE/ARGININE REPETITIVE MATRIX PROTEIN 3-RELATED"/>
    <property type="match status" value="1"/>
</dbReference>
<dbReference type="Proteomes" id="UP000775872">
    <property type="component" value="Unassembled WGS sequence"/>
</dbReference>
<keyword evidence="3" id="KW-1185">Reference proteome</keyword>
<feature type="compositionally biased region" description="Acidic residues" evidence="1">
    <location>
        <begin position="34"/>
        <end position="47"/>
    </location>
</feature>
<evidence type="ECO:0000313" key="2">
    <source>
        <dbReference type="EMBL" id="CAH0055440.1"/>
    </source>
</evidence>
<dbReference type="PANTHER" id="PTHR34755:SF4">
    <property type="entry name" value="F-BOX DOMAIN-CONTAINING PROTEIN"/>
    <property type="match status" value="1"/>
</dbReference>
<reference evidence="2 3" key="2">
    <citation type="submission" date="2021-10" db="EMBL/GenBank/DDBJ databases">
        <authorList>
            <person name="Piombo E."/>
        </authorList>
    </citation>
    <scope>NUCLEOTIDE SEQUENCE [LARGE SCALE GENOMIC DNA]</scope>
</reference>
<accession>A0A9N9ZFM0</accession>
<name>A0A9N9ZFM0_9HYPO</name>
<feature type="compositionally biased region" description="Polar residues" evidence="1">
    <location>
        <begin position="599"/>
        <end position="612"/>
    </location>
</feature>
<feature type="region of interest" description="Disordered" evidence="1">
    <location>
        <begin position="712"/>
        <end position="734"/>
    </location>
</feature>
<dbReference type="Gene3D" id="3.80.10.10">
    <property type="entry name" value="Ribonuclease Inhibitor"/>
    <property type="match status" value="1"/>
</dbReference>
<dbReference type="OrthoDB" id="5395390at2759"/>
<dbReference type="InterPro" id="IPR032675">
    <property type="entry name" value="LRR_dom_sf"/>
</dbReference>
<evidence type="ECO:0000256" key="1">
    <source>
        <dbReference type="SAM" id="MobiDB-lite"/>
    </source>
</evidence>
<dbReference type="InterPro" id="IPR052109">
    <property type="entry name" value="SRRM_Domain-Containing"/>
</dbReference>
<proteinExistence type="predicted"/>
<feature type="region of interest" description="Disordered" evidence="1">
    <location>
        <begin position="599"/>
        <end position="688"/>
    </location>
</feature>
<dbReference type="AlphaFoldDB" id="A0A9N9ZFM0"/>
<gene>
    <name evidence="2" type="ORF">CSOL1703_00017543</name>
</gene>
<protein>
    <submittedName>
        <fullName evidence="2">Uncharacterized protein</fullName>
    </submittedName>
</protein>
<organism evidence="2 3">
    <name type="scientific">Clonostachys solani</name>
    <dbReference type="NCBI Taxonomy" id="160281"/>
    <lineage>
        <taxon>Eukaryota</taxon>
        <taxon>Fungi</taxon>
        <taxon>Dikarya</taxon>
        <taxon>Ascomycota</taxon>
        <taxon>Pezizomycotina</taxon>
        <taxon>Sordariomycetes</taxon>
        <taxon>Hypocreomycetidae</taxon>
        <taxon>Hypocreales</taxon>
        <taxon>Bionectriaceae</taxon>
        <taxon>Clonostachys</taxon>
    </lineage>
</organism>
<reference evidence="3" key="1">
    <citation type="submission" date="2019-06" db="EMBL/GenBank/DDBJ databases">
        <authorList>
            <person name="Broberg M."/>
        </authorList>
    </citation>
    <scope>NUCLEOTIDE SEQUENCE [LARGE SCALE GENOMIC DNA]</scope>
</reference>
<feature type="compositionally biased region" description="Acidic residues" evidence="1">
    <location>
        <begin position="658"/>
        <end position="668"/>
    </location>
</feature>